<accession>V4Q4M7</accession>
<dbReference type="Pfam" id="PF07719">
    <property type="entry name" value="TPR_2"/>
    <property type="match status" value="1"/>
</dbReference>
<dbReference type="SMART" id="SM00028">
    <property type="entry name" value="TPR"/>
    <property type="match status" value="4"/>
</dbReference>
<dbReference type="Gene3D" id="3.40.50.300">
    <property type="entry name" value="P-loop containing nucleotide triphosphate hydrolases"/>
    <property type="match status" value="1"/>
</dbReference>
<dbReference type="AlphaFoldDB" id="V4Q4M7"/>
<dbReference type="Proteomes" id="UP000017837">
    <property type="component" value="Unassembled WGS sequence"/>
</dbReference>
<dbReference type="OrthoDB" id="9800698at2"/>
<dbReference type="PANTHER" id="PTHR12788">
    <property type="entry name" value="PROTEIN-TYROSINE SULFOTRANSFERASE 2"/>
    <property type="match status" value="1"/>
</dbReference>
<comment type="caution">
    <text evidence="5">The sequence shown here is derived from an EMBL/GenBank/DDBJ whole genome shotgun (WGS) entry which is preliminary data.</text>
</comment>
<keyword evidence="6" id="KW-1185">Reference proteome</keyword>
<dbReference type="SUPFAM" id="SSF52540">
    <property type="entry name" value="P-loop containing nucleoside triphosphate hydrolases"/>
    <property type="match status" value="1"/>
</dbReference>
<reference evidence="5 6" key="1">
    <citation type="journal article" date="2014" name="Nature">
        <title>Sequential evolution of bacterial morphology by co-option of a developmental regulator.</title>
        <authorList>
            <person name="Jiang C."/>
            <person name="Brown P.J."/>
            <person name="Ducret A."/>
            <person name="Brun Y.V."/>
        </authorList>
    </citation>
    <scope>NUCLEOTIDE SEQUENCE [LARGE SCALE GENOMIC DNA]</scope>
    <source>
        <strain evidence="5 6">DSM 16100</strain>
    </source>
</reference>
<keyword evidence="1" id="KW-0808">Transferase</keyword>
<feature type="repeat" description="TPR" evidence="4">
    <location>
        <begin position="141"/>
        <end position="174"/>
    </location>
</feature>
<dbReference type="PANTHER" id="PTHR12788:SF10">
    <property type="entry name" value="PROTEIN-TYROSINE SULFOTRANSFERASE"/>
    <property type="match status" value="1"/>
</dbReference>
<dbReference type="PROSITE" id="PS50005">
    <property type="entry name" value="TPR"/>
    <property type="match status" value="1"/>
</dbReference>
<dbReference type="Gene3D" id="1.25.40.10">
    <property type="entry name" value="Tetratricopeptide repeat domain"/>
    <property type="match status" value="1"/>
</dbReference>
<dbReference type="InterPro" id="IPR026634">
    <property type="entry name" value="TPST-like"/>
</dbReference>
<dbReference type="SUPFAM" id="SSF48452">
    <property type="entry name" value="TPR-like"/>
    <property type="match status" value="1"/>
</dbReference>
<dbReference type="InterPro" id="IPR027417">
    <property type="entry name" value="P-loop_NTPase"/>
</dbReference>
<keyword evidence="3 4" id="KW-0802">TPR repeat</keyword>
<dbReference type="PATRIC" id="fig|1121022.4.peg.103"/>
<keyword evidence="2" id="KW-0677">Repeat</keyword>
<evidence type="ECO:0000313" key="6">
    <source>
        <dbReference type="Proteomes" id="UP000017837"/>
    </source>
</evidence>
<evidence type="ECO:0000313" key="5">
    <source>
        <dbReference type="EMBL" id="ESQ94609.1"/>
    </source>
</evidence>
<proteinExistence type="predicted"/>
<dbReference type="InterPro" id="IPR019734">
    <property type="entry name" value="TPR_rpt"/>
</dbReference>
<name>V4Q4M7_9CAUL</name>
<dbReference type="EMBL" id="AWGB01000001">
    <property type="protein sequence ID" value="ESQ94609.1"/>
    <property type="molecule type" value="Genomic_DNA"/>
</dbReference>
<evidence type="ECO:0000256" key="3">
    <source>
        <dbReference type="ARBA" id="ARBA00022803"/>
    </source>
</evidence>
<dbReference type="eggNOG" id="COG0457">
    <property type="taxonomic scope" value="Bacteria"/>
</dbReference>
<dbReference type="GO" id="GO:0008476">
    <property type="term" value="F:protein-tyrosine sulfotransferase activity"/>
    <property type="evidence" value="ECO:0007669"/>
    <property type="project" value="InterPro"/>
</dbReference>
<dbReference type="RefSeq" id="WP_018081172.1">
    <property type="nucleotide sequence ID" value="NZ_AQWM01000004.1"/>
</dbReference>
<evidence type="ECO:0000256" key="2">
    <source>
        <dbReference type="ARBA" id="ARBA00022737"/>
    </source>
</evidence>
<gene>
    <name evidence="5" type="ORF">ABENE_00520</name>
</gene>
<sequence>MTASPHPLVLKGRQAFQAGDVSGALSLCGMRLNEAPTDGHALELKAVIQTSRGDVRGAEVTLRLAIDHDPASDWALNDLTQLLHNNGQALAAEIAAREALIQRPEDPQAHLQLAVILGEKDDLPAAEFHSRRALDLAGPHPQILVTLGLCLYRQGRIDDALSALLEAHRLQPDQAQVLAHISRAYEARRDMADAYIWLERAEAQGRKTGESFTLQRALYLRHADQPKQALDLIESTPDTLAPPAMLERSVLLDKLGRHDEAMQGFVTAKARLAQDMGVRYEAVRVAHEFAALTDFFTAERMQNLPKATVRQGPQPIFILGFPRSGSTMIEQMLDAHPHVSAGGELPFVAEWQKLIADLLPGAKPYPERLAQMQAADLHHVAGVLRDYYLDRAESYGLLGEGKTFFTDRMPLNDVHLPLIRLAFPQSTVIRMVRHPLDVALSMLSHNLTHGYHCGYKIETIIAHRVAMQALNTHYDAVLGYPALILRYEDFVAEQKGHTLRVLGHIGLGFHEATLRFHTHRRHAPTPTFTQVSRPLNDRSIGRWKAYERFFVPFMDEIGPVIEALGYRL</sequence>
<organism evidence="5 6">
    <name type="scientific">Asticcacaulis benevestitus DSM 16100 = ATCC BAA-896</name>
    <dbReference type="NCBI Taxonomy" id="1121022"/>
    <lineage>
        <taxon>Bacteria</taxon>
        <taxon>Pseudomonadati</taxon>
        <taxon>Pseudomonadota</taxon>
        <taxon>Alphaproteobacteria</taxon>
        <taxon>Caulobacterales</taxon>
        <taxon>Caulobacteraceae</taxon>
        <taxon>Asticcacaulis</taxon>
    </lineage>
</organism>
<dbReference type="InterPro" id="IPR011990">
    <property type="entry name" value="TPR-like_helical_dom_sf"/>
</dbReference>
<dbReference type="Pfam" id="PF13469">
    <property type="entry name" value="Sulfotransfer_3"/>
    <property type="match status" value="1"/>
</dbReference>
<dbReference type="InterPro" id="IPR013105">
    <property type="entry name" value="TPR_2"/>
</dbReference>
<dbReference type="STRING" id="1121022.GCA_000376105_01504"/>
<evidence type="ECO:0000256" key="4">
    <source>
        <dbReference type="PROSITE-ProRule" id="PRU00339"/>
    </source>
</evidence>
<evidence type="ECO:0000256" key="1">
    <source>
        <dbReference type="ARBA" id="ARBA00022679"/>
    </source>
</evidence>
<protein>
    <submittedName>
        <fullName evidence="5">Uncharacterized protein</fullName>
    </submittedName>
</protein>